<reference evidence="2 3" key="1">
    <citation type="submission" date="2013-07" db="EMBL/GenBank/DDBJ databases">
        <authorList>
            <person name="Genoscope - CEA"/>
        </authorList>
    </citation>
    <scope>NUCLEOTIDE SEQUENCE [LARGE SCALE GENOMIC DNA]</scope>
    <source>
        <strain evidence="3">FRM16 / DSM 17909</strain>
    </source>
</reference>
<proteinExistence type="predicted"/>
<evidence type="ECO:0000256" key="1">
    <source>
        <dbReference type="SAM" id="MobiDB-lite"/>
    </source>
</evidence>
<accession>A0A068QU73</accession>
<dbReference type="EMBL" id="FO704550">
    <property type="protein sequence ID" value="CDG18304.1"/>
    <property type="molecule type" value="Genomic_DNA"/>
</dbReference>
<gene>
    <name evidence="2" type="ORF">XDD1_2605</name>
</gene>
<name>A0A068QU73_9GAMM</name>
<dbReference type="HOGENOM" id="CLU_3406152_0_0_6"/>
<sequence length="30" mass="3318">MIIKENGWIGGDERDITDSTTPRQGMGLLL</sequence>
<dbReference type="AlphaFoldDB" id="A0A068QU73"/>
<dbReference type="KEGG" id="xdo:XDD1_2605"/>
<organism evidence="2 3">
    <name type="scientific">Xenorhabdus doucetiae</name>
    <dbReference type="NCBI Taxonomy" id="351671"/>
    <lineage>
        <taxon>Bacteria</taxon>
        <taxon>Pseudomonadati</taxon>
        <taxon>Pseudomonadota</taxon>
        <taxon>Gammaproteobacteria</taxon>
        <taxon>Enterobacterales</taxon>
        <taxon>Morganellaceae</taxon>
        <taxon>Xenorhabdus</taxon>
    </lineage>
</organism>
<dbReference type="Proteomes" id="UP000032721">
    <property type="component" value="Chromosome"/>
</dbReference>
<protein>
    <submittedName>
        <fullName evidence="2">Uncharacterized protein</fullName>
    </submittedName>
</protein>
<evidence type="ECO:0000313" key="2">
    <source>
        <dbReference type="EMBL" id="CDG18304.1"/>
    </source>
</evidence>
<evidence type="ECO:0000313" key="3">
    <source>
        <dbReference type="Proteomes" id="UP000032721"/>
    </source>
</evidence>
<feature type="region of interest" description="Disordered" evidence="1">
    <location>
        <begin position="1"/>
        <end position="30"/>
    </location>
</feature>